<evidence type="ECO:0000313" key="3">
    <source>
        <dbReference type="Proteomes" id="UP000011626"/>
    </source>
</evidence>
<evidence type="ECO:0000256" key="1">
    <source>
        <dbReference type="ARBA" id="ARBA00008791"/>
    </source>
</evidence>
<protein>
    <recommendedName>
        <fullName evidence="4">UspA domain-containing protein</fullName>
    </recommendedName>
</protein>
<reference evidence="2 3" key="1">
    <citation type="journal article" date="2014" name="PLoS Genet.">
        <title>Phylogenetically driven sequencing of extremely halophilic archaea reveals strategies for static and dynamic osmo-response.</title>
        <authorList>
            <person name="Becker E.A."/>
            <person name="Seitzer P.M."/>
            <person name="Tritt A."/>
            <person name="Larsen D."/>
            <person name="Krusor M."/>
            <person name="Yao A.I."/>
            <person name="Wu D."/>
            <person name="Madern D."/>
            <person name="Eisen J.A."/>
            <person name="Darling A.E."/>
            <person name="Facciotti M.T."/>
        </authorList>
    </citation>
    <scope>NUCLEOTIDE SEQUENCE [LARGE SCALE GENOMIC DNA]</scope>
    <source>
        <strain evidence="2 3">2-9-1</strain>
    </source>
</reference>
<gene>
    <name evidence="2" type="ORF">C475_22019</name>
</gene>
<dbReference type="PANTHER" id="PTHR46268">
    <property type="entry name" value="STRESS RESPONSE PROTEIN NHAX"/>
    <property type="match status" value="1"/>
</dbReference>
<dbReference type="Proteomes" id="UP000011626">
    <property type="component" value="Unassembled WGS sequence"/>
</dbReference>
<dbReference type="Gene3D" id="3.40.50.620">
    <property type="entry name" value="HUPs"/>
    <property type="match status" value="2"/>
</dbReference>
<dbReference type="OrthoDB" id="157328at2157"/>
<name>M0CBD9_9EURY</name>
<comment type="caution">
    <text evidence="2">The sequence shown here is derived from an EMBL/GenBank/DDBJ whole genome shotgun (WGS) entry which is preliminary data.</text>
</comment>
<organism evidence="2 3">
    <name type="scientific">Halosimplex carlsbadense 2-9-1</name>
    <dbReference type="NCBI Taxonomy" id="797114"/>
    <lineage>
        <taxon>Archaea</taxon>
        <taxon>Methanobacteriati</taxon>
        <taxon>Methanobacteriota</taxon>
        <taxon>Stenosarchaea group</taxon>
        <taxon>Halobacteria</taxon>
        <taxon>Halobacteriales</taxon>
        <taxon>Haloarculaceae</taxon>
        <taxon>Halosimplex</taxon>
    </lineage>
</organism>
<accession>M0CBD9</accession>
<dbReference type="EMBL" id="AOIU01000049">
    <property type="protein sequence ID" value="ELZ19667.1"/>
    <property type="molecule type" value="Genomic_DNA"/>
</dbReference>
<dbReference type="RefSeq" id="WP_006886068.1">
    <property type="nucleotide sequence ID" value="NZ_AOIU01000049.1"/>
</dbReference>
<comment type="similarity">
    <text evidence="1">Belongs to the universal stress protein A family.</text>
</comment>
<dbReference type="InterPro" id="IPR014729">
    <property type="entry name" value="Rossmann-like_a/b/a_fold"/>
</dbReference>
<evidence type="ECO:0000313" key="2">
    <source>
        <dbReference type="EMBL" id="ELZ19667.1"/>
    </source>
</evidence>
<sequence>MTASLKRVLIPVDVSESRSLDGTLIKTVPLRDVVLLGYWPVPDQSAPDQARAQFETEAQQQLQTLADQFIDRGVEVETHLVFTKDRNQLIDTATNKYECQSVLIPGTESAPSGPTRGIVLVKPNTDLDRIVTILGSLFAESDVELYLFYAVENSNEHLHDATEYMLRGLVDRLSELGINCDRTEWEQSTNGKPNEVILSRISDFDFVVMGESKPTLRERIFGTIQSKIADETEKPLLTIRTGK</sequence>
<proteinExistence type="inferred from homology"/>
<dbReference type="AlphaFoldDB" id="M0CBD9"/>
<dbReference type="PANTHER" id="PTHR46268:SF6">
    <property type="entry name" value="UNIVERSAL STRESS PROTEIN UP12"/>
    <property type="match status" value="1"/>
</dbReference>
<keyword evidence="3" id="KW-1185">Reference proteome</keyword>
<dbReference type="SUPFAM" id="SSF52402">
    <property type="entry name" value="Adenine nucleotide alpha hydrolases-like"/>
    <property type="match status" value="2"/>
</dbReference>
<dbReference type="eggNOG" id="arCOG00451">
    <property type="taxonomic scope" value="Archaea"/>
</dbReference>
<evidence type="ECO:0008006" key="4">
    <source>
        <dbReference type="Google" id="ProtNLM"/>
    </source>
</evidence>